<dbReference type="PANTHER" id="PTHR44019:SF8">
    <property type="entry name" value="POC1 CENTRIOLAR PROTEIN HOMOLOG"/>
    <property type="match status" value="1"/>
</dbReference>
<dbReference type="InterPro" id="IPR015943">
    <property type="entry name" value="WD40/YVTN_repeat-like_dom_sf"/>
</dbReference>
<evidence type="ECO:0000256" key="4">
    <source>
        <dbReference type="SAM" id="SignalP"/>
    </source>
</evidence>
<evidence type="ECO:0000259" key="5">
    <source>
        <dbReference type="Pfam" id="PF00656"/>
    </source>
</evidence>
<dbReference type="SUPFAM" id="SSF52129">
    <property type="entry name" value="Caspase-like"/>
    <property type="match status" value="1"/>
</dbReference>
<feature type="domain" description="Peptidase C14 caspase" evidence="5">
    <location>
        <begin position="844"/>
        <end position="1089"/>
    </location>
</feature>
<dbReference type="InterPro" id="IPR050505">
    <property type="entry name" value="WDR55/POC1"/>
</dbReference>
<dbReference type="PROSITE" id="PS50294">
    <property type="entry name" value="WD_REPEATS_REGION"/>
    <property type="match status" value="2"/>
</dbReference>
<comment type="caution">
    <text evidence="6">The sequence shown here is derived from an EMBL/GenBank/DDBJ whole genome shotgun (WGS) entry which is preliminary data.</text>
</comment>
<evidence type="ECO:0000313" key="7">
    <source>
        <dbReference type="Proteomes" id="UP000295164"/>
    </source>
</evidence>
<feature type="repeat" description="WD" evidence="3">
    <location>
        <begin position="28"/>
        <end position="69"/>
    </location>
</feature>
<dbReference type="PROSITE" id="PS00678">
    <property type="entry name" value="WD_REPEATS_1"/>
    <property type="match status" value="1"/>
</dbReference>
<protein>
    <recommendedName>
        <fullName evidence="5">Peptidase C14 caspase domain-containing protein</fullName>
    </recommendedName>
</protein>
<dbReference type="SUPFAM" id="SSF50978">
    <property type="entry name" value="WD40 repeat-like"/>
    <property type="match status" value="2"/>
</dbReference>
<gene>
    <name evidence="6" type="ORF">E0486_01670</name>
</gene>
<sequence length="1100" mass="122682">MNARYCFLVFLLAAGSILQAQEPVLKLPTAHTAWITQFALSHNGKWAATASYDNTIKIWDLRTRRELKVLQGHRQPVNAIRFSPDDSLLLSGGVDMDLRLWSVQQGVCVRRLDTLFDRVITDVDFSPDGRLVAGCSSNSLVVYELARGRRQLFAGLSGRGLRLRFFPDGTKIACAQADSLLSVWRLGDSAAYVERESFSYRHGRINDFLFTKSGLLLAAVEAPVDNVRLHRMGALDSFRFAGHPMPALGVSAGENDDVFYSMSRDASTSRLRPAIEIRKWRIGRRTPIDSFVLRDRANTAPLFQLALDRQGRIAYGNSSAVLFARPTGAHLQEQISSHTSIVNSIRLSGNQLLTASEDGLLRFMDLKTGRLEVEDLGSRIICSRLSADRRLLYLVLRQHTDSGYHSFIVRYDPERRRRDTLVREWNATIRGIPGLTISADGARIAYTVVPVTHGGVDNSKARFRIWDGQKKKYSYESKAGQIWGLTFLRGHSDFVLSSGLSNILFLVRCDRTLRLQDSVRARGNTYYDVAQLDAQRVLVAYEQGVQVWNITSGVLERKIAAFAGPPGYVSLELLSGDSAVLLTKDDSVRVVHLSSGALSKPVVSDLGWFNYATMGDSGQLVTAGIDNSIRFWDTAQGRERFRLVYIDSAEHLFFTPDGFYQSSRAAAQQVHYATADMRIITFEQLDVQRNRPDLVLRAVGAADPALVDAYHKAWMKRVRRLGLDTAVTKGQLSVPEADFADRDSIAPVQRNRQLLLRIRAQDKEKPLERLNLWVNECPLFGTRGLALPQGRRTLDTTLAITLSAGTNVLETSVLNAAGTESYRSPLTVHCSAATDSGRLHFIGIGIDSFADNRFNLRYSVKDLRDLATALSRRYRGRIRIDTLFNRQVTIEAVQALKKRLLESSVDDKVILSYSGHGLLDKDLNYFLSTYRVQFDAPEKNGLPYEALEALLDSIPARRKLLLIDACHSGEVDKEDVRRYDSTAKGLPAKGMKGVVLPKAGPSRMGMKNSFELMQELFVDVGRRTGATVISAAAGTQLAHEGGSVQNGVFTYALLEFLKRSPTGSVNDLKQYVNKRVKELTKGLQVPTSRAENKLLNWQIW</sequence>
<evidence type="ECO:0000256" key="1">
    <source>
        <dbReference type="ARBA" id="ARBA00022574"/>
    </source>
</evidence>
<dbReference type="Proteomes" id="UP000295164">
    <property type="component" value="Unassembled WGS sequence"/>
</dbReference>
<evidence type="ECO:0000256" key="2">
    <source>
        <dbReference type="ARBA" id="ARBA00022737"/>
    </source>
</evidence>
<dbReference type="InterPro" id="IPR001680">
    <property type="entry name" value="WD40_rpt"/>
</dbReference>
<dbReference type="GO" id="GO:0006508">
    <property type="term" value="P:proteolysis"/>
    <property type="evidence" value="ECO:0007669"/>
    <property type="project" value="InterPro"/>
</dbReference>
<dbReference type="OrthoDB" id="1492850at2"/>
<dbReference type="InterPro" id="IPR036322">
    <property type="entry name" value="WD40_repeat_dom_sf"/>
</dbReference>
<dbReference type="RefSeq" id="WP_131850405.1">
    <property type="nucleotide sequence ID" value="NZ_SKFH01000002.1"/>
</dbReference>
<evidence type="ECO:0000256" key="3">
    <source>
        <dbReference type="PROSITE-ProRule" id="PRU00221"/>
    </source>
</evidence>
<organism evidence="6 7">
    <name type="scientific">Flaviaesturariibacter aridisoli</name>
    <dbReference type="NCBI Taxonomy" id="2545761"/>
    <lineage>
        <taxon>Bacteria</taxon>
        <taxon>Pseudomonadati</taxon>
        <taxon>Bacteroidota</taxon>
        <taxon>Chitinophagia</taxon>
        <taxon>Chitinophagales</taxon>
        <taxon>Chitinophagaceae</taxon>
        <taxon>Flaviaestuariibacter</taxon>
    </lineage>
</organism>
<feature type="chain" id="PRO_5020923164" description="Peptidase C14 caspase domain-containing protein" evidence="4">
    <location>
        <begin position="21"/>
        <end position="1100"/>
    </location>
</feature>
<dbReference type="PANTHER" id="PTHR44019">
    <property type="entry name" value="WD REPEAT-CONTAINING PROTEIN 55"/>
    <property type="match status" value="1"/>
</dbReference>
<evidence type="ECO:0000313" key="6">
    <source>
        <dbReference type="EMBL" id="TCZ74359.1"/>
    </source>
</evidence>
<dbReference type="InterPro" id="IPR019775">
    <property type="entry name" value="WD40_repeat_CS"/>
</dbReference>
<dbReference type="Pfam" id="PF00400">
    <property type="entry name" value="WD40"/>
    <property type="match status" value="3"/>
</dbReference>
<feature type="signal peptide" evidence="4">
    <location>
        <begin position="1"/>
        <end position="20"/>
    </location>
</feature>
<feature type="repeat" description="WD" evidence="3">
    <location>
        <begin position="335"/>
        <end position="374"/>
    </location>
</feature>
<keyword evidence="4" id="KW-0732">Signal</keyword>
<dbReference type="InterPro" id="IPR011600">
    <property type="entry name" value="Pept_C14_caspase"/>
</dbReference>
<keyword evidence="7" id="KW-1185">Reference proteome</keyword>
<dbReference type="Gene3D" id="3.40.50.1460">
    <property type="match status" value="1"/>
</dbReference>
<dbReference type="EMBL" id="SKFH01000002">
    <property type="protein sequence ID" value="TCZ74359.1"/>
    <property type="molecule type" value="Genomic_DNA"/>
</dbReference>
<keyword evidence="1 3" id="KW-0853">WD repeat</keyword>
<accession>A0A4R4E4H1</accession>
<proteinExistence type="predicted"/>
<dbReference type="InterPro" id="IPR029030">
    <property type="entry name" value="Caspase-like_dom_sf"/>
</dbReference>
<dbReference type="GO" id="GO:0004197">
    <property type="term" value="F:cysteine-type endopeptidase activity"/>
    <property type="evidence" value="ECO:0007669"/>
    <property type="project" value="InterPro"/>
</dbReference>
<reference evidence="6 7" key="1">
    <citation type="submission" date="2019-03" db="EMBL/GenBank/DDBJ databases">
        <authorList>
            <person name="Kim M.K.M."/>
        </authorList>
    </citation>
    <scope>NUCLEOTIDE SEQUENCE [LARGE SCALE GENOMIC DNA]</scope>
    <source>
        <strain evidence="6 7">17J68-15</strain>
    </source>
</reference>
<dbReference type="SMART" id="SM00320">
    <property type="entry name" value="WD40"/>
    <property type="match status" value="7"/>
</dbReference>
<dbReference type="AlphaFoldDB" id="A0A4R4E4H1"/>
<keyword evidence="2" id="KW-0677">Repeat</keyword>
<dbReference type="PROSITE" id="PS50082">
    <property type="entry name" value="WD_REPEATS_2"/>
    <property type="match status" value="4"/>
</dbReference>
<name>A0A4R4E4H1_9BACT</name>
<feature type="repeat" description="WD" evidence="3">
    <location>
        <begin position="70"/>
        <end position="111"/>
    </location>
</feature>
<dbReference type="Pfam" id="PF00656">
    <property type="entry name" value="Peptidase_C14"/>
    <property type="match status" value="1"/>
</dbReference>
<feature type="repeat" description="WD" evidence="3">
    <location>
        <begin position="620"/>
        <end position="642"/>
    </location>
</feature>
<dbReference type="Gene3D" id="2.130.10.10">
    <property type="entry name" value="YVTN repeat-like/Quinoprotein amine dehydrogenase"/>
    <property type="match status" value="3"/>
</dbReference>